<dbReference type="EMBL" id="CAJVQB010012476">
    <property type="protein sequence ID" value="CAG8755761.1"/>
    <property type="molecule type" value="Genomic_DNA"/>
</dbReference>
<organism evidence="1 2">
    <name type="scientific">Gigaspora margarita</name>
    <dbReference type="NCBI Taxonomy" id="4874"/>
    <lineage>
        <taxon>Eukaryota</taxon>
        <taxon>Fungi</taxon>
        <taxon>Fungi incertae sedis</taxon>
        <taxon>Mucoromycota</taxon>
        <taxon>Glomeromycotina</taxon>
        <taxon>Glomeromycetes</taxon>
        <taxon>Diversisporales</taxon>
        <taxon>Gigasporaceae</taxon>
        <taxon>Gigaspora</taxon>
    </lineage>
</organism>
<proteinExistence type="predicted"/>
<name>A0ABN7VC69_GIGMA</name>
<evidence type="ECO:0000313" key="2">
    <source>
        <dbReference type="Proteomes" id="UP000789901"/>
    </source>
</evidence>
<dbReference type="Proteomes" id="UP000789901">
    <property type="component" value="Unassembled WGS sequence"/>
</dbReference>
<keyword evidence="2" id="KW-1185">Reference proteome</keyword>
<protein>
    <submittedName>
        <fullName evidence="1">37068_t:CDS:1</fullName>
    </submittedName>
</protein>
<sequence length="45" mass="5123">MAKIRAYHMANIQSELTYLDAALTEFELYTNTNIGDDVSMDLNPK</sequence>
<evidence type="ECO:0000313" key="1">
    <source>
        <dbReference type="EMBL" id="CAG8755761.1"/>
    </source>
</evidence>
<comment type="caution">
    <text evidence="1">The sequence shown here is derived from an EMBL/GenBank/DDBJ whole genome shotgun (WGS) entry which is preliminary data.</text>
</comment>
<feature type="non-terminal residue" evidence="1">
    <location>
        <position position="45"/>
    </location>
</feature>
<accession>A0ABN7VC69</accession>
<gene>
    <name evidence="1" type="ORF">GMARGA_LOCUS16890</name>
</gene>
<reference evidence="1 2" key="1">
    <citation type="submission" date="2021-06" db="EMBL/GenBank/DDBJ databases">
        <authorList>
            <person name="Kallberg Y."/>
            <person name="Tangrot J."/>
            <person name="Rosling A."/>
        </authorList>
    </citation>
    <scope>NUCLEOTIDE SEQUENCE [LARGE SCALE GENOMIC DNA]</scope>
    <source>
        <strain evidence="1 2">120-4 pot B 10/14</strain>
    </source>
</reference>